<dbReference type="Proteomes" id="UP000639195">
    <property type="component" value="Unassembled WGS sequence"/>
</dbReference>
<protein>
    <submittedName>
        <fullName evidence="1">Uncharacterized protein</fullName>
    </submittedName>
</protein>
<organism evidence="1 2">
    <name type="scientific">Klebsiella pneumoniae</name>
    <dbReference type="NCBI Taxonomy" id="573"/>
    <lineage>
        <taxon>Bacteria</taxon>
        <taxon>Pseudomonadati</taxon>
        <taxon>Pseudomonadota</taxon>
        <taxon>Gammaproteobacteria</taxon>
        <taxon>Enterobacterales</taxon>
        <taxon>Enterobacteriaceae</taxon>
        <taxon>Klebsiella/Raoultella group</taxon>
        <taxon>Klebsiella</taxon>
        <taxon>Klebsiella pneumoniae complex</taxon>
    </lineage>
</organism>
<dbReference type="AlphaFoldDB" id="A0A927DS70"/>
<reference evidence="1" key="1">
    <citation type="submission" date="2020-07" db="EMBL/GenBank/DDBJ databases">
        <title>Clinical and genomic characterization of carbapenemase-producing Enterobacterales causing secondary infections during the COVID-19 crisis at a New York City hospital.</title>
        <authorList>
            <person name="Gomez-Simmonds A."/>
            <person name="Annavajhala M.K."/>
            <person name="Uhlemann A.-C."/>
        </authorList>
    </citation>
    <scope>NUCLEOTIDE SEQUENCE</scope>
    <source>
        <strain evidence="1">KP1827</strain>
    </source>
</reference>
<evidence type="ECO:0000313" key="1">
    <source>
        <dbReference type="EMBL" id="MBD3715727.1"/>
    </source>
</evidence>
<evidence type="ECO:0000313" key="2">
    <source>
        <dbReference type="Proteomes" id="UP000639195"/>
    </source>
</evidence>
<dbReference type="EMBL" id="JACXSW010000013">
    <property type="protein sequence ID" value="MBD3715727.1"/>
    <property type="molecule type" value="Genomic_DNA"/>
</dbReference>
<sequence>MKKVHIESKRAGDRRVIEISIGGITARYRAIGDLSELKATGRGNVRRC</sequence>
<accession>A0A927DS70</accession>
<name>A0A927DS70_KLEPN</name>
<comment type="caution">
    <text evidence="1">The sequence shown here is derived from an EMBL/GenBank/DDBJ whole genome shotgun (WGS) entry which is preliminary data.</text>
</comment>
<proteinExistence type="predicted"/>
<gene>
    <name evidence="1" type="ORF">IE979_03965</name>
</gene>